<sequence length="302" mass="32700">MKAGLVGLLLGFPSGLAKIAWPLGWPTSLEFLSSGPDADFFEFVSPLAEMTKLTYTATWGTYFKPSDQNQSVEGWVRTWPEANPKGGMRALTFVQESAGRGVVAFRGTDLNPSGRSGQADACANEELAEKPLPAFCNQFTAFELDYVSRALDLAQKAAQAHPTVEWLYTGHSLGAELASVVGAVRRAPVLSFAAPPIVPVLKKRTSVDVKQLPFWKSLSLYNEFDPLRFLALGELPGANCSWDNQPTPAGCDACELHGPVNLTSPACQQCFSKTHIFASYLALVRSRSRPTCVVALDESIEV</sequence>
<organism evidence="2 3">
    <name type="scientific">Symbiodinium natans</name>
    <dbReference type="NCBI Taxonomy" id="878477"/>
    <lineage>
        <taxon>Eukaryota</taxon>
        <taxon>Sar</taxon>
        <taxon>Alveolata</taxon>
        <taxon>Dinophyceae</taxon>
        <taxon>Suessiales</taxon>
        <taxon>Symbiodiniaceae</taxon>
        <taxon>Symbiodinium</taxon>
    </lineage>
</organism>
<dbReference type="EMBL" id="CAJNDS010000879">
    <property type="protein sequence ID" value="CAE7239178.1"/>
    <property type="molecule type" value="Genomic_DNA"/>
</dbReference>
<name>A0A812LD18_9DINO</name>
<evidence type="ECO:0000256" key="1">
    <source>
        <dbReference type="SAM" id="SignalP"/>
    </source>
</evidence>
<dbReference type="OrthoDB" id="437276at2759"/>
<dbReference type="SUPFAM" id="SSF53474">
    <property type="entry name" value="alpha/beta-Hydrolases"/>
    <property type="match status" value="1"/>
</dbReference>
<dbReference type="InterPro" id="IPR029058">
    <property type="entry name" value="AB_hydrolase_fold"/>
</dbReference>
<feature type="chain" id="PRO_5032405730" evidence="1">
    <location>
        <begin position="18"/>
        <end position="302"/>
    </location>
</feature>
<reference evidence="2" key="1">
    <citation type="submission" date="2021-02" db="EMBL/GenBank/DDBJ databases">
        <authorList>
            <person name="Dougan E. K."/>
            <person name="Rhodes N."/>
            <person name="Thang M."/>
            <person name="Chan C."/>
        </authorList>
    </citation>
    <scope>NUCLEOTIDE SEQUENCE</scope>
</reference>
<evidence type="ECO:0000313" key="3">
    <source>
        <dbReference type="Proteomes" id="UP000604046"/>
    </source>
</evidence>
<proteinExistence type="predicted"/>
<evidence type="ECO:0000313" key="2">
    <source>
        <dbReference type="EMBL" id="CAE7239178.1"/>
    </source>
</evidence>
<dbReference type="Proteomes" id="UP000604046">
    <property type="component" value="Unassembled WGS sequence"/>
</dbReference>
<dbReference type="AlphaFoldDB" id="A0A812LD18"/>
<comment type="caution">
    <text evidence="2">The sequence shown here is derived from an EMBL/GenBank/DDBJ whole genome shotgun (WGS) entry which is preliminary data.</text>
</comment>
<keyword evidence="1" id="KW-0732">Signal</keyword>
<accession>A0A812LD18</accession>
<feature type="signal peptide" evidence="1">
    <location>
        <begin position="1"/>
        <end position="17"/>
    </location>
</feature>
<dbReference type="Gene3D" id="3.40.50.1820">
    <property type="entry name" value="alpha/beta hydrolase"/>
    <property type="match status" value="1"/>
</dbReference>
<protein>
    <submittedName>
        <fullName evidence="2">RplX protein</fullName>
    </submittedName>
</protein>
<keyword evidence="3" id="KW-1185">Reference proteome</keyword>
<gene>
    <name evidence="2" type="primary">rplX</name>
    <name evidence="2" type="ORF">SNAT2548_LOCUS10603</name>
</gene>